<sequence>MPDESTAFQSPNFWFLADHDQLLLKCAAQAERLVFFDPNAALSKIRLFSELLAKQVAVRSAIPLYEGDTAIRVLQRLDDEGVFTAKVNQIFHMLRKAGNIAVHDLGGESKHALDALRFARILAIWFHQAFGKDTAFDPGAFLPPPKPKVVDDSLSDELDELRKKLAKTEKAQLEAQRKADAAYDKLAKTKELLKDTEEQQRQEQALFVERLADLQASVATQSSEEINTTKATLKKVAESSVDLDEKDTRKLIDDQLRDAGWEADSERLSYKAGVRPQKGKNLAIAEWPTKHPETGKRNWADYVLFIGLTPVATVEAKRRRKNVSAALKQAQRYSKGYIIQCDEKLPEESPWGEHVIPFLLSSNGRPFLKQLRTKSGVWFRDVRVPTEIARPLTTWPTPEGLVGLLRQDIPEANDALKKAPSDYLDLRYYQYDAIHAIENEIAKGKREIMTAMATGTGKTRTCIGLAYRLCKAKRFRRILFLVDRTSLGEQTSGAFKDVRVEGHDTFASVYDIKELGDIKPEKDTRLQIATIQGMIKRLLFPSEGELPMPVDQYDCVIVDECHRGYNLDKEMSDTELKFRNQNDYVSKYARVLDHFDAVKIGLTATPALHTTELFGEPVYNYSYRQAVIDGFLVDHEPPVRIRTKLSEEGIKWNKGEEAETIDSITGEVGKWHFKDEVEFDVEEFNKQVLTESFNRVVCEQVAQHIDPSFEGKTLVYCVTDNHADMVVDLLKQAFVNQYGSIEDDAVVKITGQADKPLELIRHFKNEQLPNVVVTVDLLTTGIDVPKITNLVFIRRVKSRILYEQMLGRATRLCEEIGKDWFRIFDAVDLYSALQKYSDMKPVVTTVTVSFGELLRELEKAQDDEVRQVIVNQYRAKFQRKKRLLKDDALDKFVTMTGKEPQAFADDLGERPLGDVVNDLLALQKLAPFLDNLKPPNKVHLISDHEDELRGVERGYGDAEKPEDYLESFKQFIQANKNQVAALKIVLQRPRELTRQQLKELRLFLDEHEYTEVNLRTAWREATNHDIAASIIGFIRRLALGSPLVPYEQRVEQAMKRILASRQWTDPQRKWLERIGKQMRAETIVDRESLDGGEFQAHGGFNRLNRVFGGKLEDVLGEINESLWDEAG</sequence>
<dbReference type="InterPro" id="IPR014001">
    <property type="entry name" value="Helicase_ATP-bd"/>
</dbReference>
<evidence type="ECO:0000256" key="1">
    <source>
        <dbReference type="SAM" id="Coils"/>
    </source>
</evidence>
<dbReference type="Pfam" id="PF04313">
    <property type="entry name" value="HSDR_N"/>
    <property type="match status" value="1"/>
</dbReference>
<dbReference type="GO" id="GO:0003677">
    <property type="term" value="F:DNA binding"/>
    <property type="evidence" value="ECO:0007669"/>
    <property type="project" value="UniProtKB-KW"/>
</dbReference>
<dbReference type="InterPro" id="IPR050742">
    <property type="entry name" value="Helicase_Restrict-Modif_Enz"/>
</dbReference>
<evidence type="ECO:0000313" key="4">
    <source>
        <dbReference type="EMBL" id="SOB57927.1"/>
    </source>
</evidence>
<dbReference type="GO" id="GO:0005524">
    <property type="term" value="F:ATP binding"/>
    <property type="evidence" value="ECO:0007669"/>
    <property type="project" value="UniProtKB-KW"/>
</dbReference>
<dbReference type="EMBL" id="LT907975">
    <property type="protein sequence ID" value="SOB57927.1"/>
    <property type="molecule type" value="Genomic_DNA"/>
</dbReference>
<dbReference type="AlphaFoldDB" id="A0A2C8F5D1"/>
<dbReference type="EC" id="3.1.21.3" evidence="4"/>
<dbReference type="REBASE" id="221656">
    <property type="entry name" value="Ppr5001ORF1038P"/>
</dbReference>
<dbReference type="PROSITE" id="PS51192">
    <property type="entry name" value="HELICASE_ATP_BIND_1"/>
    <property type="match status" value="1"/>
</dbReference>
<dbReference type="PANTHER" id="PTHR47396:SF1">
    <property type="entry name" value="ATP-DEPENDENT HELICASE IRC3-RELATED"/>
    <property type="match status" value="1"/>
</dbReference>
<dbReference type="InterPro" id="IPR025285">
    <property type="entry name" value="DUF4145"/>
</dbReference>
<keyword evidence="5" id="KW-1185">Reference proteome</keyword>
<dbReference type="SUPFAM" id="SSF52540">
    <property type="entry name" value="P-loop containing nucleoside triphosphate hydrolases"/>
    <property type="match status" value="1"/>
</dbReference>
<dbReference type="InterPro" id="IPR007409">
    <property type="entry name" value="Restrct_endonuc_type1_HsdR_N"/>
</dbReference>
<feature type="coiled-coil region" evidence="1">
    <location>
        <begin position="151"/>
        <end position="206"/>
    </location>
</feature>
<dbReference type="Pfam" id="PF13643">
    <property type="entry name" value="DUF4145"/>
    <property type="match status" value="1"/>
</dbReference>
<dbReference type="KEGG" id="pprf:DPRO_1040"/>
<proteinExistence type="predicted"/>
<feature type="domain" description="Helicase C-terminal" evidence="3">
    <location>
        <begin position="700"/>
        <end position="877"/>
    </location>
</feature>
<evidence type="ECO:0000259" key="3">
    <source>
        <dbReference type="PROSITE" id="PS51194"/>
    </source>
</evidence>
<dbReference type="Pfam" id="PF04851">
    <property type="entry name" value="ResIII"/>
    <property type="match status" value="1"/>
</dbReference>
<keyword evidence="4" id="KW-0540">Nuclease</keyword>
<dbReference type="GO" id="GO:0005829">
    <property type="term" value="C:cytosol"/>
    <property type="evidence" value="ECO:0007669"/>
    <property type="project" value="TreeGrafter"/>
</dbReference>
<dbReference type="InterPro" id="IPR013670">
    <property type="entry name" value="EcoEI_R_C_dom"/>
</dbReference>
<organism evidence="4 5">
    <name type="scientific">Pseudodesulfovibrio profundus</name>
    <dbReference type="NCBI Taxonomy" id="57320"/>
    <lineage>
        <taxon>Bacteria</taxon>
        <taxon>Pseudomonadati</taxon>
        <taxon>Thermodesulfobacteriota</taxon>
        <taxon>Desulfovibrionia</taxon>
        <taxon>Desulfovibrionales</taxon>
        <taxon>Desulfovibrionaceae</taxon>
    </lineage>
</organism>
<protein>
    <submittedName>
        <fullName evidence="4">Endonuclease R</fullName>
        <ecNumber evidence="4">3.1.21.3</ecNumber>
    </submittedName>
</protein>
<dbReference type="RefSeq" id="WP_097011096.1">
    <property type="nucleotide sequence ID" value="NZ_LT907975.1"/>
</dbReference>
<gene>
    <name evidence="4" type="primary">hsdR</name>
    <name evidence="4" type="ORF">DPRO_1040</name>
</gene>
<name>A0A2C8F5D1_9BACT</name>
<dbReference type="CDD" id="cd18799">
    <property type="entry name" value="SF2_C_EcoAI-like"/>
    <property type="match status" value="1"/>
</dbReference>
<feature type="domain" description="Helicase ATP-binding" evidence="2">
    <location>
        <begin position="439"/>
        <end position="624"/>
    </location>
</feature>
<keyword evidence="4" id="KW-0378">Hydrolase</keyword>
<dbReference type="NCBIfam" id="NF008521">
    <property type="entry name" value="PRK11448.1"/>
    <property type="match status" value="1"/>
</dbReference>
<keyword evidence="1" id="KW-0175">Coiled coil</keyword>
<accession>A0A2C8F5D1</accession>
<dbReference type="CDD" id="cd18032">
    <property type="entry name" value="DEXHc_RE_I_III_res"/>
    <property type="match status" value="1"/>
</dbReference>
<dbReference type="GO" id="GO:0009307">
    <property type="term" value="P:DNA restriction-modification system"/>
    <property type="evidence" value="ECO:0007669"/>
    <property type="project" value="UniProtKB-KW"/>
</dbReference>
<dbReference type="Pfam" id="PF08463">
    <property type="entry name" value="EcoEI_R_C"/>
    <property type="match status" value="1"/>
</dbReference>
<dbReference type="InterPro" id="IPR006935">
    <property type="entry name" value="Helicase/UvrB_N"/>
</dbReference>
<dbReference type="SMART" id="SM00490">
    <property type="entry name" value="HELICc"/>
    <property type="match status" value="1"/>
</dbReference>
<dbReference type="PROSITE" id="PS51194">
    <property type="entry name" value="HELICASE_CTER"/>
    <property type="match status" value="1"/>
</dbReference>
<dbReference type="SMART" id="SM00487">
    <property type="entry name" value="DEXDc"/>
    <property type="match status" value="1"/>
</dbReference>
<dbReference type="Gene3D" id="3.40.50.300">
    <property type="entry name" value="P-loop containing nucleotide triphosphate hydrolases"/>
    <property type="match status" value="2"/>
</dbReference>
<reference evidence="5" key="1">
    <citation type="submission" date="2017-09" db="EMBL/GenBank/DDBJ databases">
        <authorList>
            <person name="Regsiter A."/>
            <person name="William W."/>
        </authorList>
    </citation>
    <scope>NUCLEOTIDE SEQUENCE [LARGE SCALE GENOMIC DNA]</scope>
    <source>
        <strain evidence="5">500-1</strain>
    </source>
</reference>
<evidence type="ECO:0000313" key="5">
    <source>
        <dbReference type="Proteomes" id="UP000219215"/>
    </source>
</evidence>
<dbReference type="Gene3D" id="3.90.1570.30">
    <property type="match status" value="1"/>
</dbReference>
<dbReference type="InterPro" id="IPR001650">
    <property type="entry name" value="Helicase_C-like"/>
</dbReference>
<dbReference type="InterPro" id="IPR027417">
    <property type="entry name" value="P-loop_NTPase"/>
</dbReference>
<dbReference type="Proteomes" id="UP000219215">
    <property type="component" value="Chromosome DPRO"/>
</dbReference>
<dbReference type="PANTHER" id="PTHR47396">
    <property type="entry name" value="TYPE I RESTRICTION ENZYME ECOKI R PROTEIN"/>
    <property type="match status" value="1"/>
</dbReference>
<dbReference type="OrthoDB" id="9804086at2"/>
<keyword evidence="4" id="KW-0255">Endonuclease</keyword>
<evidence type="ECO:0000259" key="2">
    <source>
        <dbReference type="PROSITE" id="PS51192"/>
    </source>
</evidence>
<dbReference type="Pfam" id="PF00271">
    <property type="entry name" value="Helicase_C"/>
    <property type="match status" value="1"/>
</dbReference>
<dbReference type="GO" id="GO:0009035">
    <property type="term" value="F:type I site-specific deoxyribonuclease activity"/>
    <property type="evidence" value="ECO:0007669"/>
    <property type="project" value="UniProtKB-EC"/>
</dbReference>